<keyword evidence="2" id="KW-0472">Membrane</keyword>
<comment type="caution">
    <text evidence="3">The sequence shown here is derived from an EMBL/GenBank/DDBJ whole genome shotgun (WGS) entry which is preliminary data.</text>
</comment>
<keyword evidence="4" id="KW-1185">Reference proteome</keyword>
<keyword evidence="2" id="KW-1133">Transmembrane helix</keyword>
<evidence type="ECO:0000256" key="2">
    <source>
        <dbReference type="SAM" id="Phobius"/>
    </source>
</evidence>
<dbReference type="Pfam" id="PF11915">
    <property type="entry name" value="DUF3433"/>
    <property type="match status" value="2"/>
</dbReference>
<evidence type="ECO:0000313" key="4">
    <source>
        <dbReference type="Proteomes" id="UP001408356"/>
    </source>
</evidence>
<feature type="region of interest" description="Disordered" evidence="1">
    <location>
        <begin position="1"/>
        <end position="28"/>
    </location>
</feature>
<keyword evidence="2" id="KW-0812">Transmembrane</keyword>
<feature type="transmembrane region" description="Helical" evidence="2">
    <location>
        <begin position="134"/>
        <end position="150"/>
    </location>
</feature>
<reference evidence="3 4" key="1">
    <citation type="journal article" date="2024" name="J. Plant Pathol.">
        <title>Sequence and assembly of the genome of Seiridium unicorne, isolate CBS 538.82, causal agent of cypress canker disease.</title>
        <authorList>
            <person name="Scali E."/>
            <person name="Rocca G.D."/>
            <person name="Danti R."/>
            <person name="Garbelotto M."/>
            <person name="Barberini S."/>
            <person name="Baroncelli R."/>
            <person name="Emiliani G."/>
        </authorList>
    </citation>
    <scope>NUCLEOTIDE SEQUENCE [LARGE SCALE GENOMIC DNA]</scope>
    <source>
        <strain evidence="3 4">BM-138-508</strain>
    </source>
</reference>
<feature type="transmembrane region" description="Helical" evidence="2">
    <location>
        <begin position="781"/>
        <end position="804"/>
    </location>
</feature>
<protein>
    <submittedName>
        <fullName evidence="3">Uncharacterized protein</fullName>
    </submittedName>
</protein>
<name>A0ABR2VBJ3_9PEZI</name>
<proteinExistence type="predicted"/>
<dbReference type="Proteomes" id="UP001408356">
    <property type="component" value="Unassembled WGS sequence"/>
</dbReference>
<gene>
    <name evidence="3" type="ORF">SUNI508_13774</name>
</gene>
<organism evidence="3 4">
    <name type="scientific">Seiridium unicorne</name>
    <dbReference type="NCBI Taxonomy" id="138068"/>
    <lineage>
        <taxon>Eukaryota</taxon>
        <taxon>Fungi</taxon>
        <taxon>Dikarya</taxon>
        <taxon>Ascomycota</taxon>
        <taxon>Pezizomycotina</taxon>
        <taxon>Sordariomycetes</taxon>
        <taxon>Xylariomycetidae</taxon>
        <taxon>Amphisphaeriales</taxon>
        <taxon>Sporocadaceae</taxon>
        <taxon>Seiridium</taxon>
    </lineage>
</organism>
<feature type="transmembrane region" description="Helical" evidence="2">
    <location>
        <begin position="580"/>
        <end position="600"/>
    </location>
</feature>
<feature type="transmembrane region" description="Helical" evidence="2">
    <location>
        <begin position="200"/>
        <end position="223"/>
    </location>
</feature>
<evidence type="ECO:0000256" key="1">
    <source>
        <dbReference type="SAM" id="MobiDB-lite"/>
    </source>
</evidence>
<sequence>MSPGAYQPLGENQPDQKPVVGYSALPNDGNWNEPYDTYSYLMAQESSPGQANADKTPHLENVRETSLGDRSSDHEGLPKVAAWQSSWKPFHLKKRVIFAFIALIAAMVVALEVMNSLSVRRQGLVQSQSNLRYLWTYGPTTVLTIFAAFWRRVEYETHLTAPWLRMEKAGRTSDALLMDYIDMWSPTVPFRAMRKGDYRVAAVSTIYLLLIIQTIISTSLFTLSTVHISGSSVPVVINSQFIDDPARLADPSQLPFYGMTGLSTDNMSYPDGCSDQYTYQSFNSTSPDILDVTATVDGLSLELHCDEAASTLTEIDWGRIFQEKEYDQWYLDDSTMRTSYDGCHTNITLDTSMLQFGSDANKLNGTTQTKHIMWLGSIRGSGPGQCGSTDPDSNRLVLMSAKVDYIYFNVTNSTWSGVSGYDVHVKTLNIQSTSLFCKPRLDLLSLAVTKNTTGVQSISKLSNETSRTLSEIDPWTIVQAQLSTLPNSVFMRVPPIVVANTTVIGNNYFHIVTDACGSDCDDESSLFNTTILQHYLTKHYQQYAAFLLHQSLKTPADAAASGTATTVTNRLMVQPLACHLMVAIFALSILILAGVLITMPKSIIFPMKPGSIISYAVISVLASLGYVPAQLGGASKEDLRREIRYWVNEPEKSAQKPLGHQLYGQPKLVSPTALRNWSRTTVYLFMMGCFATLEATLQRSSRDNGLGSVPDETYLHYAWTAFPAVVLSLLGLFMSSVDFRNRLLMPYQSLSRGASFEYLRLDLLRPMLPRTLLKEFRFKSFAALIGTIAALIGSKLTIGSASLFHANVFPVSNSASLQSTSTILMNTPYGQEGLISTSDIYTAALILSSNLSYTPFIYENLLLPSFNLDDHGTASATATINSSSLVTRATVPALRPGLTCSFYPTSSISTGQFYGLKLYELTDTTYNGISVNITGQQCSQTYGDGNWMAYANNTATFAANLTSEFYFASSTFTDGMAVVPCSDDVLYIFGHYPDPGASDPISVSALGCNRTAESIDVEVTYAGADLKLDPSTPPKPIESTAKIIPGHYNITDGGGNIFEVLYGNLASLPTPDDTVFDEFFSQLVTSRYAIPLPWIADPAKVEMVKEAILFQHGIYAAQYIDLRHRVALNASLSMFPSLSSATTDGDTGVYNATVIDPYGSPRIVQDEVGTRILQALLLAALVLSVLSWLLGPKKPVLPRSPTSIASVLALLSGGDILEHVNGQDAAMEWTNLEQLQATLGDDSQLWLGMGPPDEQLPDDEKRFGIWVLAGRK</sequence>
<feature type="transmembrane region" description="Helical" evidence="2">
    <location>
        <begin position="612"/>
        <end position="629"/>
    </location>
</feature>
<evidence type="ECO:0000313" key="3">
    <source>
        <dbReference type="EMBL" id="KAK9424283.1"/>
    </source>
</evidence>
<dbReference type="PANTHER" id="PTHR37544:SF3">
    <property type="entry name" value="SPRAY"/>
    <property type="match status" value="1"/>
</dbReference>
<dbReference type="InterPro" id="IPR021840">
    <property type="entry name" value="DUF3433"/>
</dbReference>
<dbReference type="PANTHER" id="PTHR37544">
    <property type="entry name" value="SPRAY-RELATED"/>
    <property type="match status" value="1"/>
</dbReference>
<feature type="transmembrane region" description="Helical" evidence="2">
    <location>
        <begin position="96"/>
        <end position="114"/>
    </location>
</feature>
<feature type="transmembrane region" description="Helical" evidence="2">
    <location>
        <begin position="714"/>
        <end position="735"/>
    </location>
</feature>
<dbReference type="EMBL" id="JARVKF010000045">
    <property type="protein sequence ID" value="KAK9424283.1"/>
    <property type="molecule type" value="Genomic_DNA"/>
</dbReference>
<accession>A0ABR2VBJ3</accession>